<protein>
    <submittedName>
        <fullName evidence="1">Uncharacterized protein</fullName>
    </submittedName>
</protein>
<dbReference type="GO" id="GO:0003712">
    <property type="term" value="F:transcription coregulator activity"/>
    <property type="evidence" value="ECO:0007669"/>
    <property type="project" value="TreeGrafter"/>
</dbReference>
<dbReference type="Proteomes" id="UP001154282">
    <property type="component" value="Unassembled WGS sequence"/>
</dbReference>
<reference evidence="1" key="1">
    <citation type="submission" date="2022-08" db="EMBL/GenBank/DDBJ databases">
        <authorList>
            <person name="Gutierrez-Valencia J."/>
        </authorList>
    </citation>
    <scope>NUCLEOTIDE SEQUENCE</scope>
</reference>
<accession>A0AAV0PAQ7</accession>
<sequence length="86" mass="9752">MNKEMGQDCDDSLILSDSGNYWDTLAAENEEREVSSLSHHMQLDVDSLGPSLSQVQLFTIQDFTPEWGYTGVETKVCCHFKHQLTL</sequence>
<comment type="caution">
    <text evidence="1">The sequence shown here is derived from an EMBL/GenBank/DDBJ whole genome shotgun (WGS) entry which is preliminary data.</text>
</comment>
<gene>
    <name evidence="1" type="ORF">LITE_LOCUS37526</name>
</gene>
<proteinExistence type="predicted"/>
<dbReference type="GO" id="GO:0006357">
    <property type="term" value="P:regulation of transcription by RNA polymerase II"/>
    <property type="evidence" value="ECO:0007669"/>
    <property type="project" value="TreeGrafter"/>
</dbReference>
<dbReference type="PANTHER" id="PTHR23335:SF0">
    <property type="entry name" value="CALMODULIN-BINDING TRANSCRIPTION ACTIVATOR 2-LIKE ISOFORM X1"/>
    <property type="match status" value="1"/>
</dbReference>
<dbReference type="EMBL" id="CAMGYJ010000008">
    <property type="protein sequence ID" value="CAI0467655.1"/>
    <property type="molecule type" value="Genomic_DNA"/>
</dbReference>
<name>A0AAV0PAQ7_9ROSI</name>
<evidence type="ECO:0000313" key="2">
    <source>
        <dbReference type="Proteomes" id="UP001154282"/>
    </source>
</evidence>
<keyword evidence="2" id="KW-1185">Reference proteome</keyword>
<organism evidence="1 2">
    <name type="scientific">Linum tenue</name>
    <dbReference type="NCBI Taxonomy" id="586396"/>
    <lineage>
        <taxon>Eukaryota</taxon>
        <taxon>Viridiplantae</taxon>
        <taxon>Streptophyta</taxon>
        <taxon>Embryophyta</taxon>
        <taxon>Tracheophyta</taxon>
        <taxon>Spermatophyta</taxon>
        <taxon>Magnoliopsida</taxon>
        <taxon>eudicotyledons</taxon>
        <taxon>Gunneridae</taxon>
        <taxon>Pentapetalae</taxon>
        <taxon>rosids</taxon>
        <taxon>fabids</taxon>
        <taxon>Malpighiales</taxon>
        <taxon>Linaceae</taxon>
        <taxon>Linum</taxon>
    </lineage>
</organism>
<dbReference type="PANTHER" id="PTHR23335">
    <property type="entry name" value="CALMODULIN-BINDING TRANSCRIPTION ACTIVATOR CAMTA"/>
    <property type="match status" value="1"/>
</dbReference>
<evidence type="ECO:0000313" key="1">
    <source>
        <dbReference type="EMBL" id="CAI0467655.1"/>
    </source>
</evidence>
<dbReference type="GO" id="GO:0005634">
    <property type="term" value="C:nucleus"/>
    <property type="evidence" value="ECO:0007669"/>
    <property type="project" value="TreeGrafter"/>
</dbReference>
<dbReference type="AlphaFoldDB" id="A0AAV0PAQ7"/>
<dbReference type="GO" id="GO:0003690">
    <property type="term" value="F:double-stranded DNA binding"/>
    <property type="evidence" value="ECO:0007669"/>
    <property type="project" value="TreeGrafter"/>
</dbReference>